<gene>
    <name evidence="1" type="ORF">M0R45_023669</name>
</gene>
<comment type="caution">
    <text evidence="1">The sequence shown here is derived from an EMBL/GenBank/DDBJ whole genome shotgun (WGS) entry which is preliminary data.</text>
</comment>
<name>A0AAW1WPA3_RUBAR</name>
<protein>
    <submittedName>
        <fullName evidence="1">Uncharacterized protein</fullName>
    </submittedName>
</protein>
<dbReference type="EMBL" id="JBEDUW010000005">
    <property type="protein sequence ID" value="KAK9926437.1"/>
    <property type="molecule type" value="Genomic_DNA"/>
</dbReference>
<proteinExistence type="predicted"/>
<accession>A0AAW1WPA3</accession>
<evidence type="ECO:0000313" key="1">
    <source>
        <dbReference type="EMBL" id="KAK9926437.1"/>
    </source>
</evidence>
<evidence type="ECO:0000313" key="2">
    <source>
        <dbReference type="Proteomes" id="UP001457282"/>
    </source>
</evidence>
<organism evidence="1 2">
    <name type="scientific">Rubus argutus</name>
    <name type="common">Southern blackberry</name>
    <dbReference type="NCBI Taxonomy" id="59490"/>
    <lineage>
        <taxon>Eukaryota</taxon>
        <taxon>Viridiplantae</taxon>
        <taxon>Streptophyta</taxon>
        <taxon>Embryophyta</taxon>
        <taxon>Tracheophyta</taxon>
        <taxon>Spermatophyta</taxon>
        <taxon>Magnoliopsida</taxon>
        <taxon>eudicotyledons</taxon>
        <taxon>Gunneridae</taxon>
        <taxon>Pentapetalae</taxon>
        <taxon>rosids</taxon>
        <taxon>fabids</taxon>
        <taxon>Rosales</taxon>
        <taxon>Rosaceae</taxon>
        <taxon>Rosoideae</taxon>
        <taxon>Rosoideae incertae sedis</taxon>
        <taxon>Rubus</taxon>
    </lineage>
</organism>
<dbReference type="Proteomes" id="UP001457282">
    <property type="component" value="Unassembled WGS sequence"/>
</dbReference>
<keyword evidence="2" id="KW-1185">Reference proteome</keyword>
<sequence length="86" mass="9506">MSVFGGFDEGICADLFGDEYGLAMPLRPIFRAKNSRPEAMEILKNQNLASKNKNVVGNNISSPQGYALHFDPALDGLRSFETLVYH</sequence>
<dbReference type="AlphaFoldDB" id="A0AAW1WPA3"/>
<reference evidence="1 2" key="1">
    <citation type="journal article" date="2023" name="G3 (Bethesda)">
        <title>A chromosome-length genome assembly and annotation of blackberry (Rubus argutus, cv. 'Hillquist').</title>
        <authorList>
            <person name="Bruna T."/>
            <person name="Aryal R."/>
            <person name="Dudchenko O."/>
            <person name="Sargent D.J."/>
            <person name="Mead D."/>
            <person name="Buti M."/>
            <person name="Cavallini A."/>
            <person name="Hytonen T."/>
            <person name="Andres J."/>
            <person name="Pham M."/>
            <person name="Weisz D."/>
            <person name="Mascagni F."/>
            <person name="Usai G."/>
            <person name="Natali L."/>
            <person name="Bassil N."/>
            <person name="Fernandez G.E."/>
            <person name="Lomsadze A."/>
            <person name="Armour M."/>
            <person name="Olukolu B."/>
            <person name="Poorten T."/>
            <person name="Britton C."/>
            <person name="Davik J."/>
            <person name="Ashrafi H."/>
            <person name="Aiden E.L."/>
            <person name="Borodovsky M."/>
            <person name="Worthington M."/>
        </authorList>
    </citation>
    <scope>NUCLEOTIDE SEQUENCE [LARGE SCALE GENOMIC DNA]</scope>
    <source>
        <strain evidence="1">PI 553951</strain>
    </source>
</reference>